<dbReference type="HOGENOM" id="CLU_801094_0_0_9"/>
<protein>
    <submittedName>
        <fullName evidence="1">Uncharacterized protein</fullName>
    </submittedName>
</protein>
<name>R2SLF8_9ENTE</name>
<comment type="caution">
    <text evidence="1">The sequence shown here is derived from an EMBL/GenBank/DDBJ whole genome shotgun (WGS) entry which is preliminary data.</text>
</comment>
<dbReference type="RefSeq" id="WP_010757397.1">
    <property type="nucleotide sequence ID" value="NZ_ASWD01000001.1"/>
</dbReference>
<dbReference type="AlphaFoldDB" id="R2SLF8"/>
<dbReference type="Proteomes" id="UP000013782">
    <property type="component" value="Unassembled WGS sequence"/>
</dbReference>
<evidence type="ECO:0000313" key="2">
    <source>
        <dbReference type="Proteomes" id="UP000013782"/>
    </source>
</evidence>
<dbReference type="eggNOG" id="ENOG50345AD">
    <property type="taxonomic scope" value="Bacteria"/>
</dbReference>
<dbReference type="PATRIC" id="fig|1158607.3.peg.2383"/>
<evidence type="ECO:0000313" key="1">
    <source>
        <dbReference type="EMBL" id="EOH93711.1"/>
    </source>
</evidence>
<gene>
    <name evidence="1" type="ORF">UAU_02407</name>
</gene>
<keyword evidence="2" id="KW-1185">Reference proteome</keyword>
<proteinExistence type="predicted"/>
<accession>R2SLF8</accession>
<organism evidence="1 2">
    <name type="scientific">Enterococcus pallens ATCC BAA-351</name>
    <dbReference type="NCBI Taxonomy" id="1158607"/>
    <lineage>
        <taxon>Bacteria</taxon>
        <taxon>Bacillati</taxon>
        <taxon>Bacillota</taxon>
        <taxon>Bacilli</taxon>
        <taxon>Lactobacillales</taxon>
        <taxon>Enterococcaceae</taxon>
        <taxon>Enterococcus</taxon>
    </lineage>
</organism>
<dbReference type="OrthoDB" id="2199646at2"/>
<sequence length="363" mass="42746">MEVLYKYDAKYPALKEELTERINKGEHPCKVALYASKQILLAIVTGKKYLDDEDASDFSFFLYSITKIKLSPKFDIKGELEDFFDLMLLYYLFIEHLDYMQDFPDTVCWVPGLTRGQRRIMLTWPRTFILSLFEVTQQDEHFVYKDLNTRKLHIIDAAASDIHLSIDENKKDTVLALIVPIGETYLSTQPIYYQMDDVALADAKWINLYEESGYEASYDYCDDLLRRYYEDFKISKRCEEKQQLTRNLSKDPDFYPANRILKETDHALAQRLLRQHEFFRRFEHLEQAEKLLAKVISTLPQLFHPYANAYDLIEALRLLFVGEVFTADELRDSSAEAPIFWYSLICQSLPEEVKALKSYIIPE</sequence>
<dbReference type="EMBL" id="AJAQ01000016">
    <property type="protein sequence ID" value="EOH93711.1"/>
    <property type="molecule type" value="Genomic_DNA"/>
</dbReference>
<reference evidence="1 2" key="1">
    <citation type="submission" date="2013-02" db="EMBL/GenBank/DDBJ databases">
        <title>The Genome Sequence of Enterococcus pallens BAA-351.</title>
        <authorList>
            <consortium name="The Broad Institute Genome Sequencing Platform"/>
            <consortium name="The Broad Institute Genome Sequencing Center for Infectious Disease"/>
            <person name="Earl A.M."/>
            <person name="Gilmore M.S."/>
            <person name="Lebreton F."/>
            <person name="Walker B."/>
            <person name="Young S.K."/>
            <person name="Zeng Q."/>
            <person name="Gargeya S."/>
            <person name="Fitzgerald M."/>
            <person name="Haas B."/>
            <person name="Abouelleil A."/>
            <person name="Alvarado L."/>
            <person name="Arachchi H.M."/>
            <person name="Berlin A.M."/>
            <person name="Chapman S.B."/>
            <person name="Dewar J."/>
            <person name="Goldberg J."/>
            <person name="Griggs A."/>
            <person name="Gujja S."/>
            <person name="Hansen M."/>
            <person name="Howarth C."/>
            <person name="Imamovic A."/>
            <person name="Larimer J."/>
            <person name="McCowan C."/>
            <person name="Murphy C."/>
            <person name="Neiman D."/>
            <person name="Pearson M."/>
            <person name="Priest M."/>
            <person name="Roberts A."/>
            <person name="Saif S."/>
            <person name="Shea T."/>
            <person name="Sisk P."/>
            <person name="Sykes S."/>
            <person name="Wortman J."/>
            <person name="Nusbaum C."/>
            <person name="Birren B."/>
        </authorList>
    </citation>
    <scope>NUCLEOTIDE SEQUENCE [LARGE SCALE GENOMIC DNA]</scope>
    <source>
        <strain evidence="1 2">ATCC BAA-351</strain>
    </source>
</reference>